<organism evidence="10 11">
    <name type="scientific">Virgibacillus halodenitrificans</name>
    <name type="common">Bacillus halodenitrificans</name>
    <dbReference type="NCBI Taxonomy" id="1482"/>
    <lineage>
        <taxon>Bacteria</taxon>
        <taxon>Bacillati</taxon>
        <taxon>Bacillota</taxon>
        <taxon>Bacilli</taxon>
        <taxon>Bacillales</taxon>
        <taxon>Bacillaceae</taxon>
        <taxon>Virgibacillus</taxon>
    </lineage>
</organism>
<dbReference type="Gene3D" id="3.30.1120.170">
    <property type="match status" value="1"/>
</dbReference>
<dbReference type="InterPro" id="IPR050448">
    <property type="entry name" value="OpgB/LTA_synthase_biosynth"/>
</dbReference>
<proteinExistence type="inferred from homology"/>
<dbReference type="InterPro" id="IPR017850">
    <property type="entry name" value="Alkaline_phosphatase_core_sf"/>
</dbReference>
<feature type="transmembrane region" description="Helical" evidence="8">
    <location>
        <begin position="70"/>
        <end position="90"/>
    </location>
</feature>
<comment type="subcellular location">
    <subcellularLocation>
        <location evidence="1">Cell membrane</location>
        <topology evidence="1">Multi-pass membrane protein</topology>
    </subcellularLocation>
</comment>
<dbReference type="InterPro" id="IPR000917">
    <property type="entry name" value="Sulfatase_N"/>
</dbReference>
<comment type="similarity">
    <text evidence="2 7">Belongs to the LTA synthase family.</text>
</comment>
<keyword evidence="6 7" id="KW-0472">Membrane</keyword>
<feature type="transmembrane region" description="Helical" evidence="8">
    <location>
        <begin position="118"/>
        <end position="138"/>
    </location>
</feature>
<evidence type="ECO:0000256" key="7">
    <source>
        <dbReference type="PIRNR" id="PIRNR005091"/>
    </source>
</evidence>
<evidence type="ECO:0000313" key="10">
    <source>
        <dbReference type="EMBL" id="MBD1224127.1"/>
    </source>
</evidence>
<evidence type="ECO:0000256" key="8">
    <source>
        <dbReference type="SAM" id="Phobius"/>
    </source>
</evidence>
<evidence type="ECO:0000256" key="2">
    <source>
        <dbReference type="ARBA" id="ARBA00009983"/>
    </source>
</evidence>
<feature type="transmembrane region" description="Helical" evidence="8">
    <location>
        <begin position="12"/>
        <end position="30"/>
    </location>
</feature>
<keyword evidence="3 7" id="KW-1003">Cell membrane</keyword>
<evidence type="ECO:0000256" key="5">
    <source>
        <dbReference type="ARBA" id="ARBA00022989"/>
    </source>
</evidence>
<keyword evidence="5 8" id="KW-1133">Transmembrane helix</keyword>
<dbReference type="Proteomes" id="UP000621631">
    <property type="component" value="Unassembled WGS sequence"/>
</dbReference>
<evidence type="ECO:0000256" key="3">
    <source>
        <dbReference type="ARBA" id="ARBA00022475"/>
    </source>
</evidence>
<dbReference type="PIRSF" id="PIRSF005091">
    <property type="entry name" value="Mmb_sulf_HI1246"/>
    <property type="match status" value="1"/>
</dbReference>
<evidence type="ECO:0000256" key="6">
    <source>
        <dbReference type="ARBA" id="ARBA00023136"/>
    </source>
</evidence>
<dbReference type="RefSeq" id="WP_189779017.1">
    <property type="nucleotide sequence ID" value="NZ_CP090006.1"/>
</dbReference>
<feature type="transmembrane region" description="Helical" evidence="8">
    <location>
        <begin position="154"/>
        <end position="172"/>
    </location>
</feature>
<dbReference type="PANTHER" id="PTHR47371:SF1">
    <property type="entry name" value="LIPOTEICHOIC ACID SYNTHASE-LIKE YQGS"/>
    <property type="match status" value="1"/>
</dbReference>
<evidence type="ECO:0000259" key="9">
    <source>
        <dbReference type="Pfam" id="PF00884"/>
    </source>
</evidence>
<name>A0ABR7VQD8_VIRHA</name>
<keyword evidence="11" id="KW-1185">Reference proteome</keyword>
<evidence type="ECO:0000313" key="11">
    <source>
        <dbReference type="Proteomes" id="UP000621631"/>
    </source>
</evidence>
<gene>
    <name evidence="10" type="ORF">IC602_16075</name>
</gene>
<reference evidence="10 11" key="1">
    <citation type="submission" date="2020-09" db="EMBL/GenBank/DDBJ databases">
        <title>Draft Genome Sequences of Oil-Oxidizing Bacteria Halomonas titanicae, Marinobacter lutaoensis, and Virgibacillus halodenitrificans Isolated from Highly Saline Environments.</title>
        <authorList>
            <person name="Grouzdev D.S."/>
            <person name="Sokolova D.S."/>
            <person name="Semenova E.M."/>
            <person name="Borzenkov I.A."/>
            <person name="Bidzhieva S.K."/>
            <person name="Poltaraus A.B."/>
            <person name="Nazina T.N."/>
        </authorList>
    </citation>
    <scope>NUCLEOTIDE SEQUENCE [LARGE SCALE GENOMIC DNA]</scope>
    <source>
        <strain evidence="10 11">VKM B-3472D</strain>
    </source>
</reference>
<dbReference type="CDD" id="cd16015">
    <property type="entry name" value="LTA_synthase"/>
    <property type="match status" value="1"/>
</dbReference>
<dbReference type="InterPro" id="IPR012160">
    <property type="entry name" value="LtaS-like"/>
</dbReference>
<feature type="domain" description="Sulfatase N-terminal" evidence="9">
    <location>
        <begin position="243"/>
        <end position="532"/>
    </location>
</feature>
<evidence type="ECO:0000256" key="4">
    <source>
        <dbReference type="ARBA" id="ARBA00022692"/>
    </source>
</evidence>
<comment type="caution">
    <text evidence="10">The sequence shown here is derived from an EMBL/GenBank/DDBJ whole genome shotgun (WGS) entry which is preliminary data.</text>
</comment>
<dbReference type="SUPFAM" id="SSF53649">
    <property type="entry name" value="Alkaline phosphatase-like"/>
    <property type="match status" value="1"/>
</dbReference>
<sequence>MKKNLNFISRHLVAISVVILWLKTVIITWTQFDVTLNTWQDVLLLIMGPLGIIMILMGISFLFSKQVRPVIFIVAYFLISSLLYANLLYYRFYIDFVTVSVLLQLSNVGGLGPSTAELISPFDLLIIADIGVIIYLLIRMYRKNKTMHMPQKRNYAMTGLVSIALTFSIAMWNNPYLLTTGYDRDQMVQQIGLYNYQIVNLIDGLQAPLMKVAADEKVAIKTAEDVQPDGIRRSENFGLAQGKNLVLISLESTQNFVINKQINGEEITPFLNDLVKESFYFPNIYDQTAQGKTSDAEFMVDTGLYPLPSGSVNVRRPENHFESLPKVLKRTGDYKIFAFHGNDASFWNRDQMYQSLGYDHYFSKKDYKVTEENSVNYGIKDIPFLKQSLKKMNNLPEPFMAKLILMTNHFPFLLEDKDQFISPADTSVEVVNRYITTVNYQDKALEQFISSMKEKGLYENSIFVFYGDHYGISRKYEQGVHELLGQEQNPLNHLDLQKIPLIIHIPGQTGKEIKTVGGEIDIHATLLDLLGIPAEEHITLSRNLFTRNEEQPVVFRNGDIVTEKYASIDRKCYNKESGEVIETSACEKYLEIGRQELQLSDELIFGDLLRFVK</sequence>
<dbReference type="PANTHER" id="PTHR47371">
    <property type="entry name" value="LIPOTEICHOIC ACID SYNTHASE"/>
    <property type="match status" value="1"/>
</dbReference>
<feature type="transmembrane region" description="Helical" evidence="8">
    <location>
        <begin position="42"/>
        <end position="63"/>
    </location>
</feature>
<protein>
    <submittedName>
        <fullName evidence="10">LTA synthase family protein</fullName>
    </submittedName>
</protein>
<dbReference type="EMBL" id="JACWEZ010000013">
    <property type="protein sequence ID" value="MBD1224127.1"/>
    <property type="molecule type" value="Genomic_DNA"/>
</dbReference>
<accession>A0ABR7VQD8</accession>
<evidence type="ECO:0000256" key="1">
    <source>
        <dbReference type="ARBA" id="ARBA00004651"/>
    </source>
</evidence>
<keyword evidence="4 8" id="KW-0812">Transmembrane</keyword>
<dbReference type="Gene3D" id="3.40.720.10">
    <property type="entry name" value="Alkaline Phosphatase, subunit A"/>
    <property type="match status" value="1"/>
</dbReference>
<dbReference type="Pfam" id="PF00884">
    <property type="entry name" value="Sulfatase"/>
    <property type="match status" value="1"/>
</dbReference>